<gene>
    <name evidence="3" type="ORF">DEACI_1361</name>
    <name evidence="2" type="ORF">DEACI_1686</name>
</gene>
<protein>
    <submittedName>
        <fullName evidence="2">Aldehyde oxidase and xanthine dehydrogenase, a/b hammerhead domain protein</fullName>
        <ecNumber evidence="2">1.-.-.-</ecNumber>
    </submittedName>
    <submittedName>
        <fullName evidence="3">Nicotinate dehydrogenase large molybdopterin subunit</fullName>
    </submittedName>
</protein>
<dbReference type="PANTHER" id="PTHR11908:SF157">
    <property type="entry name" value="XANTHINE DEHYDROGENASE SUBUNIT D-RELATED"/>
    <property type="match status" value="1"/>
</dbReference>
<dbReference type="GO" id="GO:0016491">
    <property type="term" value="F:oxidoreductase activity"/>
    <property type="evidence" value="ECO:0007669"/>
    <property type="project" value="UniProtKB-KW"/>
</dbReference>
<dbReference type="InterPro" id="IPR046867">
    <property type="entry name" value="AldOxase/xan_DH_MoCoBD2"/>
</dbReference>
<dbReference type="InterPro" id="IPR036856">
    <property type="entry name" value="Ald_Oxase/Xan_DH_a/b_sf"/>
</dbReference>
<dbReference type="InterPro" id="IPR000674">
    <property type="entry name" value="Ald_Oxase/Xan_DH_a/b"/>
</dbReference>
<dbReference type="Pfam" id="PF02738">
    <property type="entry name" value="MoCoBD_1"/>
    <property type="match status" value="1"/>
</dbReference>
<dbReference type="RefSeq" id="WP_240984610.1">
    <property type="nucleotide sequence ID" value="NZ_CDGJ01000036.1"/>
</dbReference>
<proteinExistence type="predicted"/>
<dbReference type="InterPro" id="IPR016208">
    <property type="entry name" value="Ald_Oxase/xanthine_DH-like"/>
</dbReference>
<sequence length="752" mass="81004">MSVHDSWRVDAREKVTGQARFAADLHIPGQLIGKVWRSGQTHARIVSLDATEAKKIPGVVKIMLAGDMPAHTTWSTYPFLAQGRVLYQGDAVALVAAESEEAALAALAQMEAVYEALPPVLSLDEALEESAPILHNSYPDNRVANSHWPVRKGNIREGFEQSDLVLEREYRTSHVEHAYIEPEAVVVMTDWDGSLIIYGSTQNPFNTRRAVAAATGYPLNKVRVVQQAVGGSFGGKEESVGLLAGRASVLCLATGRPVKMTYSREESVIESSKRHPFRFRYKVGAKRDGRLMALQAELVDEGGAYNFQAQFMNWRACVHAAGVYHIPNVEIDVYAVHTNHVFGGAMRGYSSPQIIFAQESLMDELAAALGLEPLALRRLNFLREGDETITGQILHEPVNAEKVTLRALDLADYERKKEAYRRQDPDTRQVGGIGFATCFRGCGLGAEAPDATGAILSVQEDGSIVVRSSLTDMGQGLQTAHAQLVARELGVSPARIVSKPVDTSLVPEGGMTVASRGTYSGGKPILQAVARIKQILLHVAAQKLECSAGELAMANDCVFRREDPSQKLSFAEVASAAFWSGHSLSVTEWFQPGPLRWERETGQGEAFPSYTYSCVVAEVSVDRLTGKATVTKLVSVHDAGRVVHAGAASGQVYGGMAMGVGMALMEGLNFERGLVTSTNFDRYLIPTAADIPEAVFEFLPSDGNSGAAGAKSLGEATVEAVPAAVANALAAAGYRLRTLPALSESLLKRERG</sequence>
<keyword evidence="4" id="KW-1185">Reference proteome</keyword>
<feature type="domain" description="Aldehyde oxidase/xanthine dehydrogenase a/b hammerhead" evidence="1">
    <location>
        <begin position="16"/>
        <end position="118"/>
    </location>
</feature>
<dbReference type="InterPro" id="IPR037165">
    <property type="entry name" value="AldOxase/xan_DH_Mopterin-bd_sf"/>
</dbReference>
<dbReference type="Pfam" id="PF20256">
    <property type="entry name" value="MoCoBD_2"/>
    <property type="match status" value="1"/>
</dbReference>
<evidence type="ECO:0000259" key="1">
    <source>
        <dbReference type="SMART" id="SM01008"/>
    </source>
</evidence>
<dbReference type="SUPFAM" id="SSF56003">
    <property type="entry name" value="Molybdenum cofactor-binding domain"/>
    <property type="match status" value="1"/>
</dbReference>
<dbReference type="SUPFAM" id="SSF54665">
    <property type="entry name" value="CO dehydrogenase molybdoprotein N-domain-like"/>
    <property type="match status" value="1"/>
</dbReference>
<dbReference type="EMBL" id="CDGJ01000036">
    <property type="protein sequence ID" value="CEJ06907.1"/>
    <property type="molecule type" value="Genomic_DNA"/>
</dbReference>
<dbReference type="GO" id="GO:0005506">
    <property type="term" value="F:iron ion binding"/>
    <property type="evidence" value="ECO:0007669"/>
    <property type="project" value="InterPro"/>
</dbReference>
<dbReference type="Pfam" id="PF01315">
    <property type="entry name" value="Ald_Xan_dh_C"/>
    <property type="match status" value="1"/>
</dbReference>
<accession>A0A8S0VWM6</accession>
<reference evidence="3" key="1">
    <citation type="submission" date="2014-11" db="EMBL/GenBank/DDBJ databases">
        <authorList>
            <person name="Hornung B.V."/>
        </authorList>
    </citation>
    <scope>NUCLEOTIDE SEQUENCE</scope>
    <source>
        <strain evidence="3">INE</strain>
    </source>
</reference>
<dbReference type="KEGG" id="aacx:DEACI_1686"/>
<dbReference type="InterPro" id="IPR008274">
    <property type="entry name" value="AldOxase/xan_DH_MoCoBD1"/>
</dbReference>
<keyword evidence="2" id="KW-0560">Oxidoreductase</keyword>
<evidence type="ECO:0000313" key="4">
    <source>
        <dbReference type="Proteomes" id="UP001071230"/>
    </source>
</evidence>
<name>A0A8S0VWM6_9FIRM</name>
<evidence type="ECO:0000313" key="3">
    <source>
        <dbReference type="EMBL" id="CEJ06907.1"/>
    </source>
</evidence>
<dbReference type="Proteomes" id="UP001071230">
    <property type="component" value="Unassembled WGS sequence"/>
</dbReference>
<dbReference type="Proteomes" id="UP000836597">
    <property type="component" value="Chromosome"/>
</dbReference>
<dbReference type="SMART" id="SM01008">
    <property type="entry name" value="Ald_Xan_dh_C"/>
    <property type="match status" value="1"/>
</dbReference>
<dbReference type="Gene3D" id="3.30.365.10">
    <property type="entry name" value="Aldehyde oxidase/xanthine dehydrogenase, molybdopterin binding domain"/>
    <property type="match status" value="4"/>
</dbReference>
<dbReference type="AlphaFoldDB" id="A0A8S0VWM6"/>
<evidence type="ECO:0000313" key="2">
    <source>
        <dbReference type="EMBL" id="CAA7601033.1"/>
    </source>
</evidence>
<dbReference type="EMBL" id="LR746496">
    <property type="protein sequence ID" value="CAA7601033.1"/>
    <property type="molecule type" value="Genomic_DNA"/>
</dbReference>
<dbReference type="PANTHER" id="PTHR11908">
    <property type="entry name" value="XANTHINE DEHYDROGENASE"/>
    <property type="match status" value="1"/>
</dbReference>
<dbReference type="Gene3D" id="3.90.1170.50">
    <property type="entry name" value="Aldehyde oxidase/xanthine dehydrogenase, a/b hammerhead"/>
    <property type="match status" value="1"/>
</dbReference>
<organism evidence="2">
    <name type="scientific">Acididesulfobacillus acetoxydans</name>
    <dbReference type="NCBI Taxonomy" id="1561005"/>
    <lineage>
        <taxon>Bacteria</taxon>
        <taxon>Bacillati</taxon>
        <taxon>Bacillota</taxon>
        <taxon>Clostridia</taxon>
        <taxon>Eubacteriales</taxon>
        <taxon>Peptococcaceae</taxon>
        <taxon>Acididesulfobacillus</taxon>
    </lineage>
</organism>
<dbReference type="EC" id="1.-.-.-" evidence="2"/>
<reference evidence="2" key="2">
    <citation type="submission" date="2020-01" db="EMBL/GenBank/DDBJ databases">
        <authorList>
            <person name="Hornung B."/>
        </authorList>
    </citation>
    <scope>NUCLEOTIDE SEQUENCE</scope>
    <source>
        <strain evidence="2">PacBioINE</strain>
    </source>
</reference>